<protein>
    <recommendedName>
        <fullName evidence="8">Growth factor receptor domain-containing protein</fullName>
    </recommendedName>
</protein>
<evidence type="ECO:0000313" key="9">
    <source>
        <dbReference type="EnsemblMetazoa" id="Aqu2.1.32080_001"/>
    </source>
</evidence>
<feature type="transmembrane region" description="Helical" evidence="6">
    <location>
        <begin position="3259"/>
        <end position="3287"/>
    </location>
</feature>
<reference evidence="10" key="1">
    <citation type="journal article" date="2010" name="Nature">
        <title>The Amphimedon queenslandica genome and the evolution of animal complexity.</title>
        <authorList>
            <person name="Srivastava M."/>
            <person name="Simakov O."/>
            <person name="Chapman J."/>
            <person name="Fahey B."/>
            <person name="Gauthier M.E."/>
            <person name="Mitros T."/>
            <person name="Richards G.S."/>
            <person name="Conaco C."/>
            <person name="Dacre M."/>
            <person name="Hellsten U."/>
            <person name="Larroux C."/>
            <person name="Putnam N.H."/>
            <person name="Stanke M."/>
            <person name="Adamska M."/>
            <person name="Darling A."/>
            <person name="Degnan S.M."/>
            <person name="Oakley T.H."/>
            <person name="Plachetzki D.C."/>
            <person name="Zhai Y."/>
            <person name="Adamski M."/>
            <person name="Calcino A."/>
            <person name="Cummins S.F."/>
            <person name="Goodstein D.M."/>
            <person name="Harris C."/>
            <person name="Jackson D.J."/>
            <person name="Leys S.P."/>
            <person name="Shu S."/>
            <person name="Woodcroft B.J."/>
            <person name="Vervoort M."/>
            <person name="Kosik K.S."/>
            <person name="Manning G."/>
            <person name="Degnan B.M."/>
            <person name="Rokhsar D.S."/>
        </authorList>
    </citation>
    <scope>NUCLEOTIDE SEQUENCE [LARGE SCALE GENOMIC DNA]</scope>
</reference>
<dbReference type="PANTHER" id="PTHR24019">
    <property type="entry name" value="ADIPOLIN"/>
    <property type="match status" value="1"/>
</dbReference>
<dbReference type="OrthoDB" id="6219513at2759"/>
<dbReference type="Pfam" id="PF14843">
    <property type="entry name" value="GF_recep_IV"/>
    <property type="match status" value="1"/>
</dbReference>
<dbReference type="InterPro" id="IPR009030">
    <property type="entry name" value="Growth_fac_rcpt_cys_sf"/>
</dbReference>
<dbReference type="KEGG" id="aqu:105312713"/>
<name>A0A1X7UVS2_AMPQE</name>
<reference evidence="9" key="2">
    <citation type="submission" date="2017-05" db="UniProtKB">
        <authorList>
            <consortium name="EnsemblMetazoa"/>
        </authorList>
    </citation>
    <scope>IDENTIFICATION</scope>
</reference>
<evidence type="ECO:0000256" key="5">
    <source>
        <dbReference type="SAM" id="MobiDB-lite"/>
    </source>
</evidence>
<dbReference type="InterPro" id="IPR052136">
    <property type="entry name" value="Adipolin/Erythroferrone-rel"/>
</dbReference>
<keyword evidence="3 7" id="KW-0732">Signal</keyword>
<gene>
    <name evidence="9" type="primary">105312713</name>
</gene>
<dbReference type="CDD" id="cd00064">
    <property type="entry name" value="FU"/>
    <property type="match status" value="3"/>
</dbReference>
<dbReference type="PANTHER" id="PTHR24019:SF5">
    <property type="entry name" value="ADIPOLIN"/>
    <property type="match status" value="1"/>
</dbReference>
<dbReference type="SUPFAM" id="SSF57184">
    <property type="entry name" value="Growth factor receptor domain"/>
    <property type="match status" value="2"/>
</dbReference>
<feature type="domain" description="Growth factor receptor" evidence="8">
    <location>
        <begin position="3098"/>
        <end position="3217"/>
    </location>
</feature>
<evidence type="ECO:0000256" key="7">
    <source>
        <dbReference type="SAM" id="SignalP"/>
    </source>
</evidence>
<keyword evidence="2" id="KW-0964">Secreted</keyword>
<evidence type="ECO:0000256" key="3">
    <source>
        <dbReference type="ARBA" id="ARBA00022729"/>
    </source>
</evidence>
<sequence length="3320" mass="349992">MTYRLLLAVSFIVVLLASNANAQDPPALLAFAMNLQQVPGIIGFQFDSQVQAESCNPSEVTLKSSSDGTGSEFSLTGGSCTLLDGRLLLTLTAEDRQSLDADTSLATSADNTFITLGGQFVISTEGVPNEAVETPVQVTDFIGGGAPPAGLTIDFSLLDLNAGFLTLGFTADIANLNPVGINISNTGLNTTVVIIPDFITLEQPVNSVNITLSQANLNSLKIAFGSSINFTAWSVSIGPDTATTSDGTTNTPATIQLTSAVPDTTSPIFQALGLNMNTSTALITFDEPIDIAAADLDAVYLVNRVSPPFSTNYSLIDSTLSASQGFTMVSITFSSNLANQLKANPLIATAIDSSLFFFQQVSFSDFGANILPVMLRASTVDFFTADATPPNLISFSVSLDSGTMDMTFDEPLDQSFDITGITFLSGSMSLIFDSQASSVNYSSLFTTVNIQFSTLQVNEIKLLLFNTSSSNVSIAMSSPTCNDTTGNPVTPIPLSDPLTVSSIAGDQIHPFLVSFSPTQRPPDAYSMSFTFNEYMDPGSFDPNTLSLTLTSSVYGTNVFSSFSGGTLTNVDYFTFIYFFDLSSLPSNFPIAYQIAYYSGNMSVTFGSDFISDLAGRIVFTPDPPPVVSSNETDTSVPPSLQSFSLNLAQGLIQLTFSEEVVLLEGSATSLTLQSNSNGDNTFSFSAATYGNLQGLTGSIISVNIDSNDLQSLLSNNAIGTSVDNTFLVVSQSLAIDYSGNMITNSAPIQAASVIPPSTSSATTAPSTTSAVSSSIMSSSSVAAASSSSVAISTTAVPSTTDMPTNTIAPTSTVAGTSSAVTSVMTATTAVISSTGVVSTTPASSTPASSTTIAVSSTPASSTADVSSTTVSVSATTVSASSIAPSSTTVAGSSTPAPSSTPVVITDSVLDMNSGIMNMTTSRDIQIILVANNLLINNGTSSYALTSVSNYNRITGTEFMITIGSLDLNSLKVLEPSVNWSLTIQAGAVFDISGGTNVLQTVPFSEFIADMTPPLLLAFIIDMNSETITLSFDEPIIDINVASGVYLTNSSVSSTPSAYQLSLLLQSSTIDSMTFALTTLDLNMLKFDSTIATSVLNSFIFLAQSSFEDYSSNPIGPVSSQASSFTQDFTQPTLVSYQINLNSASMTFTFSEPVITSSINSNGVVISGFSPITSSANVAVSLIGGSVYDTIISVSINSNINEIKLALYGSSTAYISVPSTFIMDTANIGLSVINMLSPLEASQIFQDTTSPSVTGFSPNASSPIAGSISFIFNEYVDITTLSESSITITISSSVINGSYHMFNGGTWSSAPNNATVIYSFSSGDREQQFFGIGYLLAVNSGQVSTTFTTGLATDLAGNIVNTQVSPLTYTAVVQDNVRPQFESFTIDLDAGELMLSFSEDVILIAINGNVQIQSSSINPSDVFILNTAAYTNQTGLYGTIINIRLTTLDSGLLFNNTNLANSVNDTYLSLLEGFGVDYSGNSLIATTDGIKASQVVTSLTPDNPPLLQDATLDLNSNTLLLTFSMAMNPSLTAPDLISIAPIGVSLSAGASVELFNGNDTILLLSLTPSDSSNIKYLFTAGMSVSLGSNSVYSTEGEGSLIQSVTIETIIADTTGPLVSTYSFDLDSGQISITFTEPVSNSTYNSSNVWLSNVNSTQPTGLSLANSAIASSSVSNTILTIQLPTSIITAVTSDPNLATSTANTFLFFAADSFQDLFSNPLQSSPSSIQPSSFVGDTTAPSLQSYTVDLNTGILSLSFSEVMIVSSFDISQVTLSVSSNNLVITDSSTVSTGYNSVINIEVQGSSLNQLKALINGGSTVSLSMTSSAAMDASSNPVTSISTPLVSSMVFLDTMSPSLVSLSASTVDQRTLNITFNEYILPSSFNPAGITLYLNTSTGLYTFSDFTQGAAPSGVSSKLTFIFSEAEFQGMVAIRYQQAYYSGSIGISLAPTAVTDIGGNEVTQSTVYYFSMMSDPVSPQLVSFQLNLDTANLTMTFSEPVVINQIQQQVTVQNAATDPTESYTLTSSGYDTQEGAVGTTVSLILSLGDVISIAGNPSLGSSVSNTYLLLGASIAVDFSGNFLQTQASSIQASSVVDYSGQLNPQVRTFDLDLDSDQMTLHFSAPVNVSTLVASRITLLNDTSDPITSISLTNVTLIAQGEQTDFRFLLNTHDIINIKRHPLCYTSSNCYGSFAQGLALNSIQLPSAPTPSIQVSTLVQDVTPPRFLAFPVFDLNSGLFTIIFSEPINGSSAQFTQVTFSNSVNNPSQSVTLTEGFTSPDSIEIDFHLTRPDLNALKYRLNLCTDRTNCWVALPSFFISDIGSNPYLHSNYQPGAMASYHQPTVFVPDTTQPSLERFSIDMNTGQITLSFDEVVDEMFFEANDVTLLNTTGPNHLSIALSNDTQYIRINEGTEIVLTLTTDDLNWIKARDIFDDINNSFLSLVTLMSDVSGNVLEDAIGMQAWTFTRDESAVNLIQFNSFDLDAGTFVLLFDEPVNPQTFNMTALVFSSGTSGSPVTYRLTGGILASFNDEKLSFQFQFIVSDRIAIKLLPGLMTNEANTYVYTDSNLVADTSVNYNAPIPITSALRVASGGFIPDTSLAELDSSELDMNTGSLKLVFNDVISANSLMPFLISIQSTPSINDGTKHTLSTSSVTSTQSSNVIFIYLPKSDLDSIKANLDLATQSSTSYVSFPTTAAQDIEGRNVIGVANTAAQRVSLYTPDTTQPQLQSYTIDMDTGTLALTLSEPVLLQSYTPQELTIQNTASTPSSSFTLTSGTVSADNDIADSIITLTLDYDDLNEIKSLTSLATDISSTFLTARSSFFTDTSSNMLVNATGLSPSSFSGDVTLPVLVSFSLDLRASGQLALNFSEAVRYTASLQSTIMLQNRVTNPTVVISLNSGEAATKTRLDEVTITLSSSHTNQLLTDPDIAETTSALYISMTPGGIYDYSNGQGQTIASLTQKATSLYRTCFDANTYNNASLGTCEMCSPSCVGGCTGSRTIAGPGGCSQCSVIELDTNGDQVTCLPTGSQCPIDYYSDTSTSFVGLSSGGQLCRPCHETCATCNNGGENSCTSCQSAFIVNSFGSLSQCAMSCGSNVTDCFYCHIECNGCTGSTNRDCVSCKGLMRTNSQGQRVCAPSCNSNQYLSEKNGEFFCFDCHPQCSGCTGPANTQCSHCRNVNNTFTSENECIAACPFGSYSDDNNKCRACDPQCSGCSGPSSSNCSVCSEESITQTNGESVCVPSCPLWQIYDLSSSSCALTNDAQLAVIVVASVTGGVLLVLACLLACCCIFCCRKKLKLDADDDIELTGGVAFKRGSYLTSKMSSL</sequence>
<keyword evidence="6" id="KW-0812">Transmembrane</keyword>
<dbReference type="InterPro" id="IPR006212">
    <property type="entry name" value="Furin_repeat"/>
</dbReference>
<dbReference type="GO" id="GO:0005615">
    <property type="term" value="C:extracellular space"/>
    <property type="evidence" value="ECO:0007669"/>
    <property type="project" value="TreeGrafter"/>
</dbReference>
<evidence type="ECO:0000256" key="4">
    <source>
        <dbReference type="ARBA" id="ARBA00023180"/>
    </source>
</evidence>
<evidence type="ECO:0000256" key="1">
    <source>
        <dbReference type="ARBA" id="ARBA00004613"/>
    </source>
</evidence>
<dbReference type="SMART" id="SM00261">
    <property type="entry name" value="FU"/>
    <property type="match status" value="5"/>
</dbReference>
<evidence type="ECO:0000256" key="6">
    <source>
        <dbReference type="SAM" id="Phobius"/>
    </source>
</evidence>
<keyword evidence="4" id="KW-0325">Glycoprotein</keyword>
<evidence type="ECO:0000259" key="8">
    <source>
        <dbReference type="Pfam" id="PF14843"/>
    </source>
</evidence>
<dbReference type="EnsemblMetazoa" id="XM_011405575.2">
    <property type="protein sequence ID" value="XP_011403877.1"/>
    <property type="gene ID" value="LOC105312713"/>
</dbReference>
<feature type="signal peptide" evidence="7">
    <location>
        <begin position="1"/>
        <end position="22"/>
    </location>
</feature>
<organism evidence="9">
    <name type="scientific">Amphimedon queenslandica</name>
    <name type="common">Sponge</name>
    <dbReference type="NCBI Taxonomy" id="400682"/>
    <lineage>
        <taxon>Eukaryota</taxon>
        <taxon>Metazoa</taxon>
        <taxon>Porifera</taxon>
        <taxon>Demospongiae</taxon>
        <taxon>Heteroscleromorpha</taxon>
        <taxon>Haplosclerida</taxon>
        <taxon>Niphatidae</taxon>
        <taxon>Amphimedon</taxon>
    </lineage>
</organism>
<dbReference type="GO" id="GO:0005179">
    <property type="term" value="F:hormone activity"/>
    <property type="evidence" value="ECO:0007669"/>
    <property type="project" value="TreeGrafter"/>
</dbReference>
<dbReference type="Proteomes" id="UP000007879">
    <property type="component" value="Unassembled WGS sequence"/>
</dbReference>
<feature type="region of interest" description="Disordered" evidence="5">
    <location>
        <begin position="835"/>
        <end position="867"/>
    </location>
</feature>
<accession>A0A1X7UVS2</accession>
<dbReference type="InterPro" id="IPR032778">
    <property type="entry name" value="GF_recep_IV"/>
</dbReference>
<feature type="chain" id="PRO_5010876653" description="Growth factor receptor domain-containing protein" evidence="7">
    <location>
        <begin position="23"/>
        <end position="3320"/>
    </location>
</feature>
<comment type="subcellular location">
    <subcellularLocation>
        <location evidence="1">Secreted</location>
    </subcellularLocation>
</comment>
<keyword evidence="6" id="KW-1133">Transmembrane helix</keyword>
<dbReference type="Gene3D" id="2.10.220.10">
    <property type="entry name" value="Hormone Receptor, Insulin-like Growth Factor Receptor 1, Chain A, domain 2"/>
    <property type="match status" value="3"/>
</dbReference>
<dbReference type="InParanoid" id="A0A1X7UVS2"/>
<proteinExistence type="predicted"/>
<evidence type="ECO:0000313" key="10">
    <source>
        <dbReference type="Proteomes" id="UP000007879"/>
    </source>
</evidence>
<keyword evidence="6" id="KW-0472">Membrane</keyword>
<dbReference type="eggNOG" id="KOG3525">
    <property type="taxonomic scope" value="Eukaryota"/>
</dbReference>
<keyword evidence="10" id="KW-1185">Reference proteome</keyword>
<dbReference type="EnsemblMetazoa" id="Aqu2.1.32080_001">
    <property type="protein sequence ID" value="Aqu2.1.32080_001"/>
    <property type="gene ID" value="Aqu2.1.32080"/>
</dbReference>
<evidence type="ECO:0000256" key="2">
    <source>
        <dbReference type="ARBA" id="ARBA00022525"/>
    </source>
</evidence>